<dbReference type="Gene3D" id="1.10.443.10">
    <property type="entry name" value="Intergrase catalytic core"/>
    <property type="match status" value="1"/>
</dbReference>
<dbReference type="RefSeq" id="WP_249762796.1">
    <property type="nucleotide sequence ID" value="NZ_CP097320.1"/>
</dbReference>
<dbReference type="Proteomes" id="UP001056610">
    <property type="component" value="Chromosome"/>
</dbReference>
<evidence type="ECO:0000256" key="1">
    <source>
        <dbReference type="ARBA" id="ARBA00023172"/>
    </source>
</evidence>
<organism evidence="2 3">
    <name type="scientific">Candidatus Mycobacterium methanotrophicum</name>
    <dbReference type="NCBI Taxonomy" id="2943498"/>
    <lineage>
        <taxon>Bacteria</taxon>
        <taxon>Bacillati</taxon>
        <taxon>Actinomycetota</taxon>
        <taxon>Actinomycetes</taxon>
        <taxon>Mycobacteriales</taxon>
        <taxon>Mycobacteriaceae</taxon>
        <taxon>Mycobacterium</taxon>
    </lineage>
</organism>
<sequence length="66" mass="7357">MFLREAGVDISVIALWLGHESIASTQICLHADLAVKQRALDRTTQTEATTNRYQPPDTLLAYLESL</sequence>
<proteinExistence type="predicted"/>
<gene>
    <name evidence="2" type="ORF">M5I08_14515</name>
</gene>
<dbReference type="SUPFAM" id="SSF56349">
    <property type="entry name" value="DNA breaking-rejoining enzymes"/>
    <property type="match status" value="1"/>
</dbReference>
<accession>A0ABY4QH96</accession>
<evidence type="ECO:0008006" key="4">
    <source>
        <dbReference type="Google" id="ProtNLM"/>
    </source>
</evidence>
<name>A0ABY4QH96_9MYCO</name>
<evidence type="ECO:0000313" key="2">
    <source>
        <dbReference type="EMBL" id="UQX09577.1"/>
    </source>
</evidence>
<evidence type="ECO:0000313" key="3">
    <source>
        <dbReference type="Proteomes" id="UP001056610"/>
    </source>
</evidence>
<keyword evidence="1" id="KW-0233">DNA recombination</keyword>
<dbReference type="InterPro" id="IPR011010">
    <property type="entry name" value="DNA_brk_join_enz"/>
</dbReference>
<protein>
    <recommendedName>
        <fullName evidence="4">Integrase</fullName>
    </recommendedName>
</protein>
<reference evidence="2" key="1">
    <citation type="submission" date="2022-05" db="EMBL/GenBank/DDBJ databases">
        <title>A methanotrophic Mycobacterium dominates a cave microbial ecosystem.</title>
        <authorList>
            <person name="Van Spanning R.J.M."/>
            <person name="Guan Q."/>
            <person name="Melkonian C."/>
            <person name="Gallant J."/>
            <person name="Polerecky L."/>
            <person name="Flot J.-F."/>
            <person name="Brandt B.W."/>
            <person name="Braster M."/>
            <person name="Iturbe Espinoza P."/>
            <person name="Aerts J."/>
            <person name="Meima-Franke M."/>
            <person name="Piersma S.R."/>
            <person name="Bunduc C."/>
            <person name="Ummels R."/>
            <person name="Pain A."/>
            <person name="Fleming E.J."/>
            <person name="van der Wel N."/>
            <person name="Gherman V.D."/>
            <person name="Sarbu S.M."/>
            <person name="Bodelier P.L.E."/>
            <person name="Bitter W."/>
        </authorList>
    </citation>
    <scope>NUCLEOTIDE SEQUENCE</scope>
    <source>
        <strain evidence="2">Sulfur Cave</strain>
    </source>
</reference>
<keyword evidence="3" id="KW-1185">Reference proteome</keyword>
<dbReference type="EMBL" id="CP097320">
    <property type="protein sequence ID" value="UQX09577.1"/>
    <property type="molecule type" value="Genomic_DNA"/>
</dbReference>
<dbReference type="InterPro" id="IPR013762">
    <property type="entry name" value="Integrase-like_cat_sf"/>
</dbReference>